<dbReference type="GO" id="GO:0006508">
    <property type="term" value="P:proteolysis"/>
    <property type="evidence" value="ECO:0007669"/>
    <property type="project" value="UniProtKB-KW"/>
</dbReference>
<dbReference type="Pfam" id="PF13650">
    <property type="entry name" value="Asp_protease_2"/>
    <property type="match status" value="1"/>
</dbReference>
<protein>
    <submittedName>
        <fullName evidence="1">Aspartyl protease</fullName>
    </submittedName>
</protein>
<dbReference type="Proteomes" id="UP000248326">
    <property type="component" value="Unassembled WGS sequence"/>
</dbReference>
<evidence type="ECO:0000313" key="1">
    <source>
        <dbReference type="EMBL" id="PYE54041.1"/>
    </source>
</evidence>
<dbReference type="RefSeq" id="WP_110886441.1">
    <property type="nucleotide sequence ID" value="NZ_QJSX01000006.1"/>
</dbReference>
<dbReference type="EMBL" id="QJSX01000006">
    <property type="protein sequence ID" value="PYE54041.1"/>
    <property type="molecule type" value="Genomic_DNA"/>
</dbReference>
<organism evidence="1 2">
    <name type="scientific">Deinococcus yavapaiensis KR-236</name>
    <dbReference type="NCBI Taxonomy" id="694435"/>
    <lineage>
        <taxon>Bacteria</taxon>
        <taxon>Thermotogati</taxon>
        <taxon>Deinococcota</taxon>
        <taxon>Deinococci</taxon>
        <taxon>Deinococcales</taxon>
        <taxon>Deinococcaceae</taxon>
        <taxon>Deinococcus</taxon>
    </lineage>
</organism>
<keyword evidence="1" id="KW-0645">Protease</keyword>
<dbReference type="AlphaFoldDB" id="A0A318S6V2"/>
<gene>
    <name evidence="1" type="ORF">DES52_1063</name>
</gene>
<keyword evidence="1" id="KW-0378">Hydrolase</keyword>
<dbReference type="CDD" id="cd05483">
    <property type="entry name" value="retropepsin_like_bacteria"/>
    <property type="match status" value="1"/>
</dbReference>
<dbReference type="SUPFAM" id="SSF50630">
    <property type="entry name" value="Acid proteases"/>
    <property type="match status" value="1"/>
</dbReference>
<dbReference type="Gene3D" id="2.40.70.10">
    <property type="entry name" value="Acid Proteases"/>
    <property type="match status" value="1"/>
</dbReference>
<reference evidence="1 2" key="1">
    <citation type="submission" date="2018-06" db="EMBL/GenBank/DDBJ databases">
        <title>Genomic Encyclopedia of Type Strains, Phase IV (KMG-IV): sequencing the most valuable type-strain genomes for metagenomic binning, comparative biology and taxonomic classification.</title>
        <authorList>
            <person name="Goeker M."/>
        </authorList>
    </citation>
    <scope>NUCLEOTIDE SEQUENCE [LARGE SCALE GENOMIC DNA]</scope>
    <source>
        <strain evidence="1 2">DSM 18048</strain>
    </source>
</reference>
<dbReference type="InterPro" id="IPR034122">
    <property type="entry name" value="Retropepsin-like_bacterial"/>
</dbReference>
<keyword evidence="2" id="KW-1185">Reference proteome</keyword>
<name>A0A318S6V2_9DEIO</name>
<evidence type="ECO:0000313" key="2">
    <source>
        <dbReference type="Proteomes" id="UP000248326"/>
    </source>
</evidence>
<sequence length="308" mass="34079">MNSYRRVFHLISTLARRGRAFLLGMLANLNVPVWRSKTLHPKVLQRVRRGSEVITEPRAIDVPMVGDPTLPLVEVHLNGRGPFRFLLDLGANVVSIREDVAEQIGLATVQALRTRSVVRADTLEIGATTFNDVHIVREPVLDVDGVIGFNVFRDGLVTLDYPAQRFQWHPGALPPVDGREIVSYELRERMPYVQVNIASREVWANLDTGARAELIVPAKLESTIPIQGRVQEGKRLWNQAEGNIKTRTAALAGYVVIGAHVAAVEPTVTFASFLEDEFLIGSGSLVDVRLTLDAENKRLLIQGSSRGT</sequence>
<proteinExistence type="predicted"/>
<comment type="caution">
    <text evidence="1">The sequence shown here is derived from an EMBL/GenBank/DDBJ whole genome shotgun (WGS) entry which is preliminary data.</text>
</comment>
<accession>A0A318S6V2</accession>
<dbReference type="InterPro" id="IPR021109">
    <property type="entry name" value="Peptidase_aspartic_dom_sf"/>
</dbReference>
<dbReference type="GO" id="GO:0008233">
    <property type="term" value="F:peptidase activity"/>
    <property type="evidence" value="ECO:0007669"/>
    <property type="project" value="UniProtKB-KW"/>
</dbReference>
<dbReference type="OrthoDB" id="107347at2"/>